<dbReference type="Pfam" id="PF02734">
    <property type="entry name" value="Dak2"/>
    <property type="match status" value="1"/>
</dbReference>
<dbReference type="InterPro" id="IPR019986">
    <property type="entry name" value="YloV-like"/>
</dbReference>
<dbReference type="STRING" id="926561.GCA_000379025_02654"/>
<dbReference type="RefSeq" id="WP_134116124.1">
    <property type="nucleotide sequence ID" value="NZ_SOEG01000008.1"/>
</dbReference>
<dbReference type="Pfam" id="PF13684">
    <property type="entry name" value="FakA-like_C"/>
    <property type="match status" value="1"/>
</dbReference>
<feature type="domain" description="DhaL" evidence="1">
    <location>
        <begin position="16"/>
        <end position="207"/>
    </location>
</feature>
<dbReference type="SMART" id="SM01121">
    <property type="entry name" value="Dak1_2"/>
    <property type="match status" value="1"/>
</dbReference>
<name>A0A4R8GZJ6_9FIRM</name>
<dbReference type="InterPro" id="IPR036117">
    <property type="entry name" value="DhaL_dom_sf"/>
</dbReference>
<keyword evidence="3" id="KW-1185">Reference proteome</keyword>
<dbReference type="Pfam" id="PF21645">
    <property type="entry name" value="FakA-like_M"/>
    <property type="match status" value="1"/>
</dbReference>
<dbReference type="PANTHER" id="PTHR33434">
    <property type="entry name" value="DEGV DOMAIN-CONTAINING PROTEIN DR_1986-RELATED"/>
    <property type="match status" value="1"/>
</dbReference>
<sequence>MLPESLKREVKEINAEKFKQMLLVATNVLKEVENEINDLNIFPVPDGDTGTNMYLTLSNAVEEVENTTEDSVGIIANNLAMGALMGARGNSGVILSQLLRGLSDGIGDAKVLTAEVLADGLEKAANKAYQAVMKPVEGTILTVSKDVGRRAQDLADELTVAELLIEAVKEAEKSVLKTPELLDKLKEAGVVDAGGKGYQMFLTGLLQGLTSDGAVITTTKGLTGKKIPDRKEGRTESEFGYCTEFIIKGARIEDDEFKEILNKYGDSIIAVKSNDILKVHVHAKNPGLVLEEGLKYGQLTRIKIENMSEQHEERLKKEIESEVEDKQLQNLDGIGVLAVAAGEGLETIFKKLGVSYVLLGGQSMNPSIQDLLDGVNKVNTDKVIILPNNKNVISTAEQIKELTNKEVEVIPTRTIPQGVTAMMLFNPEGDLGEVSSDMKEEVEFVKTGEITYAVRDTKIKEIEINKDDILGLNEGNIEVVCNDYNQATLDLLEEMVEEDDSLITIYVGEEVSDNDKNALIDSLEKTYDEFDIEIYDGGQPIYYYIISVE</sequence>
<evidence type="ECO:0000313" key="3">
    <source>
        <dbReference type="Proteomes" id="UP000295832"/>
    </source>
</evidence>
<reference evidence="2 3" key="1">
    <citation type="submission" date="2019-03" db="EMBL/GenBank/DDBJ databases">
        <title>Subsurface microbial communities from deep shales in Ohio and West Virginia, USA.</title>
        <authorList>
            <person name="Wrighton K."/>
        </authorList>
    </citation>
    <scope>NUCLEOTIDE SEQUENCE [LARGE SCALE GENOMIC DNA]</scope>
    <source>
        <strain evidence="2 3">MSL 6dP</strain>
    </source>
</reference>
<proteinExistence type="predicted"/>
<dbReference type="Proteomes" id="UP000295832">
    <property type="component" value="Unassembled WGS sequence"/>
</dbReference>
<dbReference type="InterPro" id="IPR048394">
    <property type="entry name" value="FakA-like_M"/>
</dbReference>
<dbReference type="InterPro" id="IPR004007">
    <property type="entry name" value="DhaL_dom"/>
</dbReference>
<evidence type="ECO:0000313" key="2">
    <source>
        <dbReference type="EMBL" id="TDX52191.1"/>
    </source>
</evidence>
<dbReference type="AlphaFoldDB" id="A0A4R8GZJ6"/>
<evidence type="ECO:0000259" key="1">
    <source>
        <dbReference type="PROSITE" id="PS51480"/>
    </source>
</evidence>
<dbReference type="SUPFAM" id="SSF101473">
    <property type="entry name" value="DhaL-like"/>
    <property type="match status" value="1"/>
</dbReference>
<dbReference type="GO" id="GO:0006071">
    <property type="term" value="P:glycerol metabolic process"/>
    <property type="evidence" value="ECO:0007669"/>
    <property type="project" value="InterPro"/>
</dbReference>
<dbReference type="SMART" id="SM01120">
    <property type="entry name" value="Dak2"/>
    <property type="match status" value="1"/>
</dbReference>
<dbReference type="Gene3D" id="1.25.40.340">
    <property type="match status" value="1"/>
</dbReference>
<protein>
    <recommendedName>
        <fullName evidence="1">DhaL domain-containing protein</fullName>
    </recommendedName>
</protein>
<dbReference type="PROSITE" id="PS51480">
    <property type="entry name" value="DHAL"/>
    <property type="match status" value="1"/>
</dbReference>
<dbReference type="PANTHER" id="PTHR33434:SF4">
    <property type="entry name" value="PHOSPHATASE PROTEIN"/>
    <property type="match status" value="1"/>
</dbReference>
<gene>
    <name evidence="2" type="ORF">C7959_108113</name>
</gene>
<dbReference type="NCBIfam" id="TIGR03599">
    <property type="entry name" value="YloV"/>
    <property type="match status" value="1"/>
</dbReference>
<dbReference type="GO" id="GO:0004371">
    <property type="term" value="F:glycerone kinase activity"/>
    <property type="evidence" value="ECO:0007669"/>
    <property type="project" value="InterPro"/>
</dbReference>
<dbReference type="EMBL" id="SOEG01000008">
    <property type="protein sequence ID" value="TDX52191.1"/>
    <property type="molecule type" value="Genomic_DNA"/>
</dbReference>
<dbReference type="InterPro" id="IPR033470">
    <property type="entry name" value="FakA-like_C"/>
</dbReference>
<organism evidence="2 3">
    <name type="scientific">Orenia marismortui</name>
    <dbReference type="NCBI Taxonomy" id="46469"/>
    <lineage>
        <taxon>Bacteria</taxon>
        <taxon>Bacillati</taxon>
        <taxon>Bacillota</taxon>
        <taxon>Clostridia</taxon>
        <taxon>Halanaerobiales</taxon>
        <taxon>Halobacteroidaceae</taxon>
        <taxon>Orenia</taxon>
    </lineage>
</organism>
<dbReference type="InterPro" id="IPR050270">
    <property type="entry name" value="DegV_domain_contain"/>
</dbReference>
<accession>A0A4R8GZJ6</accession>
<comment type="caution">
    <text evidence="2">The sequence shown here is derived from an EMBL/GenBank/DDBJ whole genome shotgun (WGS) entry which is preliminary data.</text>
</comment>